<keyword evidence="1" id="KW-0472">Membrane</keyword>
<feature type="transmembrane region" description="Helical" evidence="1">
    <location>
        <begin position="69"/>
        <end position="92"/>
    </location>
</feature>
<evidence type="ECO:0000313" key="2">
    <source>
        <dbReference type="EMBL" id="PHT60292.1"/>
    </source>
</evidence>
<protein>
    <submittedName>
        <fullName evidence="2">Uncharacterized protein</fullName>
    </submittedName>
</protein>
<dbReference type="PANTHER" id="PTHR33265">
    <property type="entry name" value="AVR9/CF-9 RAPIDLY ELICITED PROTEIN-RELATED"/>
    <property type="match status" value="1"/>
</dbReference>
<name>A0A2G2XS32_CAPBA</name>
<comment type="caution">
    <text evidence="2">The sequence shown here is derived from an EMBL/GenBank/DDBJ whole genome shotgun (WGS) entry which is preliminary data.</text>
</comment>
<feature type="transmembrane region" description="Helical" evidence="1">
    <location>
        <begin position="40"/>
        <end position="63"/>
    </location>
</feature>
<evidence type="ECO:0000313" key="3">
    <source>
        <dbReference type="Proteomes" id="UP000224567"/>
    </source>
</evidence>
<dbReference type="EMBL" id="MLFT02000001">
    <property type="protein sequence ID" value="PHT60292.1"/>
    <property type="molecule type" value="Genomic_DNA"/>
</dbReference>
<organism evidence="2 3">
    <name type="scientific">Capsicum baccatum</name>
    <name type="common">Peruvian pepper</name>
    <dbReference type="NCBI Taxonomy" id="33114"/>
    <lineage>
        <taxon>Eukaryota</taxon>
        <taxon>Viridiplantae</taxon>
        <taxon>Streptophyta</taxon>
        <taxon>Embryophyta</taxon>
        <taxon>Tracheophyta</taxon>
        <taxon>Spermatophyta</taxon>
        <taxon>Magnoliopsida</taxon>
        <taxon>eudicotyledons</taxon>
        <taxon>Gunneridae</taxon>
        <taxon>Pentapetalae</taxon>
        <taxon>asterids</taxon>
        <taxon>lamiids</taxon>
        <taxon>Solanales</taxon>
        <taxon>Solanaceae</taxon>
        <taxon>Solanoideae</taxon>
        <taxon>Capsiceae</taxon>
        <taxon>Capsicum</taxon>
    </lineage>
</organism>
<reference evidence="3" key="2">
    <citation type="journal article" date="2017" name="J. Anim. Genet.">
        <title>Multiple reference genome sequences of hot pepper reveal the massive evolution of plant disease resistance genes by retroduplication.</title>
        <authorList>
            <person name="Kim S."/>
            <person name="Park J."/>
            <person name="Yeom S.-I."/>
            <person name="Kim Y.-M."/>
            <person name="Seo E."/>
            <person name="Kim K.-T."/>
            <person name="Kim M.-S."/>
            <person name="Lee J.M."/>
            <person name="Cheong K."/>
            <person name="Shin H.-S."/>
            <person name="Kim S.-B."/>
            <person name="Han K."/>
            <person name="Lee J."/>
            <person name="Park M."/>
            <person name="Lee H.-A."/>
            <person name="Lee H.-Y."/>
            <person name="Lee Y."/>
            <person name="Oh S."/>
            <person name="Lee J.H."/>
            <person name="Choi E."/>
            <person name="Choi E."/>
            <person name="Lee S.E."/>
            <person name="Jeon J."/>
            <person name="Kim H."/>
            <person name="Choi G."/>
            <person name="Song H."/>
            <person name="Lee J."/>
            <person name="Lee S.-C."/>
            <person name="Kwon J.-K."/>
            <person name="Lee H.-Y."/>
            <person name="Koo N."/>
            <person name="Hong Y."/>
            <person name="Kim R.W."/>
            <person name="Kang W.-H."/>
            <person name="Huh J.H."/>
            <person name="Kang B.-C."/>
            <person name="Yang T.-J."/>
            <person name="Lee Y.-H."/>
            <person name="Bennetzen J.L."/>
            <person name="Choi D."/>
        </authorList>
    </citation>
    <scope>NUCLEOTIDE SEQUENCE [LARGE SCALE GENOMIC DNA]</scope>
    <source>
        <strain evidence="3">cv. PBC81</strain>
    </source>
</reference>
<dbReference type="STRING" id="33114.A0A2G2XS32"/>
<keyword evidence="3" id="KW-1185">Reference proteome</keyword>
<dbReference type="InterPro" id="IPR008480">
    <property type="entry name" value="DUF761_pln"/>
</dbReference>
<keyword evidence="1" id="KW-0812">Transmembrane</keyword>
<gene>
    <name evidence="2" type="ORF">CQW23_02655</name>
</gene>
<proteinExistence type="predicted"/>
<evidence type="ECO:0000256" key="1">
    <source>
        <dbReference type="SAM" id="Phobius"/>
    </source>
</evidence>
<keyword evidence="1" id="KW-1133">Transmembrane helix</keyword>
<dbReference type="OrthoDB" id="1929803at2759"/>
<dbReference type="PANTHER" id="PTHR33265:SF5">
    <property type="entry name" value="COTTON FIBER PROTEIN"/>
    <property type="match status" value="1"/>
</dbReference>
<sequence>MQVTSKMQRKRSAVARRAWNVLRLALLWAREKVAFSRTGTWSIFVCFLNILKASAILMTTATVSVPGHYIIGNVSFIWMTLLLFTLRCIALLPCVSRCQISPASNLKSILTLTLTMIMTYERDDEMYPDNNDVDAPRKNFLNTEDEYVSSEVSEEITCDEAIDMKAEEFIAKFYEQIKLQRQISYLQCHGTLAN</sequence>
<accession>A0A2G2XS32</accession>
<dbReference type="AlphaFoldDB" id="A0A2G2XS32"/>
<dbReference type="Pfam" id="PF05553">
    <property type="entry name" value="DUF761"/>
    <property type="match status" value="1"/>
</dbReference>
<reference evidence="2 3" key="1">
    <citation type="journal article" date="2017" name="Genome Biol.">
        <title>New reference genome sequences of hot pepper reveal the massive evolution of plant disease-resistance genes by retroduplication.</title>
        <authorList>
            <person name="Kim S."/>
            <person name="Park J."/>
            <person name="Yeom S.I."/>
            <person name="Kim Y.M."/>
            <person name="Seo E."/>
            <person name="Kim K.T."/>
            <person name="Kim M.S."/>
            <person name="Lee J.M."/>
            <person name="Cheong K."/>
            <person name="Shin H.S."/>
            <person name="Kim S.B."/>
            <person name="Han K."/>
            <person name="Lee J."/>
            <person name="Park M."/>
            <person name="Lee H.A."/>
            <person name="Lee H.Y."/>
            <person name="Lee Y."/>
            <person name="Oh S."/>
            <person name="Lee J.H."/>
            <person name="Choi E."/>
            <person name="Choi E."/>
            <person name="Lee S.E."/>
            <person name="Jeon J."/>
            <person name="Kim H."/>
            <person name="Choi G."/>
            <person name="Song H."/>
            <person name="Lee J."/>
            <person name="Lee S.C."/>
            <person name="Kwon J.K."/>
            <person name="Lee H.Y."/>
            <person name="Koo N."/>
            <person name="Hong Y."/>
            <person name="Kim R.W."/>
            <person name="Kang W.H."/>
            <person name="Huh J.H."/>
            <person name="Kang B.C."/>
            <person name="Yang T.J."/>
            <person name="Lee Y.H."/>
            <person name="Bennetzen J.L."/>
            <person name="Choi D."/>
        </authorList>
    </citation>
    <scope>NUCLEOTIDE SEQUENCE [LARGE SCALE GENOMIC DNA]</scope>
    <source>
        <strain evidence="3">cv. PBC81</strain>
    </source>
</reference>
<dbReference type="Proteomes" id="UP000224567">
    <property type="component" value="Unassembled WGS sequence"/>
</dbReference>